<dbReference type="Proteomes" id="UP000268014">
    <property type="component" value="Unassembled WGS sequence"/>
</dbReference>
<gene>
    <name evidence="1" type="ORF">HPLM_LOCUS7448</name>
</gene>
<reference evidence="1 2" key="2">
    <citation type="submission" date="2018-11" db="EMBL/GenBank/DDBJ databases">
        <authorList>
            <consortium name="Pathogen Informatics"/>
        </authorList>
    </citation>
    <scope>NUCLEOTIDE SEQUENCE [LARGE SCALE GENOMIC DNA]</scope>
    <source>
        <strain evidence="1 2">MHpl1</strain>
    </source>
</reference>
<evidence type="ECO:0000313" key="3">
    <source>
        <dbReference type="WBParaSite" id="HPLM_0000745601-mRNA-1"/>
    </source>
</evidence>
<evidence type="ECO:0000313" key="1">
    <source>
        <dbReference type="EMBL" id="VDO31923.1"/>
    </source>
</evidence>
<reference evidence="3" key="1">
    <citation type="submission" date="2017-02" db="UniProtKB">
        <authorList>
            <consortium name="WormBaseParasite"/>
        </authorList>
    </citation>
    <scope>IDENTIFICATION</scope>
</reference>
<name>A0A0N4WAN1_HAEPC</name>
<protein>
    <submittedName>
        <fullName evidence="3">Transposase</fullName>
    </submittedName>
</protein>
<sequence>MCGNIIYSLIKKTAIGADLLKCCAELQGNHARLDLRAVANGDSIRRRSLRLLLHEGCR</sequence>
<dbReference type="AlphaFoldDB" id="A0A0N4WAN1"/>
<dbReference type="WBParaSite" id="HPLM_0000745601-mRNA-1">
    <property type="protein sequence ID" value="HPLM_0000745601-mRNA-1"/>
    <property type="gene ID" value="HPLM_0000745601"/>
</dbReference>
<dbReference type="EMBL" id="UZAF01016663">
    <property type="protein sequence ID" value="VDO31923.1"/>
    <property type="molecule type" value="Genomic_DNA"/>
</dbReference>
<evidence type="ECO:0000313" key="2">
    <source>
        <dbReference type="Proteomes" id="UP000268014"/>
    </source>
</evidence>
<proteinExistence type="predicted"/>
<organism evidence="3">
    <name type="scientific">Haemonchus placei</name>
    <name type="common">Barber's pole worm</name>
    <dbReference type="NCBI Taxonomy" id="6290"/>
    <lineage>
        <taxon>Eukaryota</taxon>
        <taxon>Metazoa</taxon>
        <taxon>Ecdysozoa</taxon>
        <taxon>Nematoda</taxon>
        <taxon>Chromadorea</taxon>
        <taxon>Rhabditida</taxon>
        <taxon>Rhabditina</taxon>
        <taxon>Rhabditomorpha</taxon>
        <taxon>Strongyloidea</taxon>
        <taxon>Trichostrongylidae</taxon>
        <taxon>Haemonchus</taxon>
    </lineage>
</organism>
<dbReference type="OrthoDB" id="5874887at2759"/>
<accession>A0A0N4WAN1</accession>
<keyword evidence="2" id="KW-1185">Reference proteome</keyword>